<sequence length="42" mass="4784">MFSICCRNNQWQRCYAKQGCYSILTPVSCPVEQNSPCGVRVI</sequence>
<dbReference type="EMBL" id="GBXM01025676">
    <property type="protein sequence ID" value="JAH82901.1"/>
    <property type="molecule type" value="Transcribed_RNA"/>
</dbReference>
<accession>A0A0E9VXY3</accession>
<protein>
    <submittedName>
        <fullName evidence="1">Uncharacterized protein</fullName>
    </submittedName>
</protein>
<reference evidence="1" key="1">
    <citation type="submission" date="2014-11" db="EMBL/GenBank/DDBJ databases">
        <authorList>
            <person name="Amaro Gonzalez C."/>
        </authorList>
    </citation>
    <scope>NUCLEOTIDE SEQUENCE</scope>
</reference>
<evidence type="ECO:0000313" key="1">
    <source>
        <dbReference type="EMBL" id="JAH82901.1"/>
    </source>
</evidence>
<dbReference type="AlphaFoldDB" id="A0A0E9VXY3"/>
<proteinExistence type="predicted"/>
<name>A0A0E9VXY3_ANGAN</name>
<organism evidence="1">
    <name type="scientific">Anguilla anguilla</name>
    <name type="common">European freshwater eel</name>
    <name type="synonym">Muraena anguilla</name>
    <dbReference type="NCBI Taxonomy" id="7936"/>
    <lineage>
        <taxon>Eukaryota</taxon>
        <taxon>Metazoa</taxon>
        <taxon>Chordata</taxon>
        <taxon>Craniata</taxon>
        <taxon>Vertebrata</taxon>
        <taxon>Euteleostomi</taxon>
        <taxon>Actinopterygii</taxon>
        <taxon>Neopterygii</taxon>
        <taxon>Teleostei</taxon>
        <taxon>Anguilliformes</taxon>
        <taxon>Anguillidae</taxon>
        <taxon>Anguilla</taxon>
    </lineage>
</organism>
<reference evidence="1" key="2">
    <citation type="journal article" date="2015" name="Fish Shellfish Immunol.">
        <title>Early steps in the European eel (Anguilla anguilla)-Vibrio vulnificus interaction in the gills: Role of the RtxA13 toxin.</title>
        <authorList>
            <person name="Callol A."/>
            <person name="Pajuelo D."/>
            <person name="Ebbesson L."/>
            <person name="Teles M."/>
            <person name="MacKenzie S."/>
            <person name="Amaro C."/>
        </authorList>
    </citation>
    <scope>NUCLEOTIDE SEQUENCE</scope>
</reference>